<keyword evidence="3" id="KW-1185">Reference proteome</keyword>
<protein>
    <submittedName>
        <fullName evidence="2">Uncharacterized protein</fullName>
    </submittedName>
</protein>
<evidence type="ECO:0000313" key="2">
    <source>
        <dbReference type="EMBL" id="VVD62267.1"/>
    </source>
</evidence>
<gene>
    <name evidence="2" type="ORF">PPN31114_00161</name>
</gene>
<evidence type="ECO:0000256" key="1">
    <source>
        <dbReference type="SAM" id="MobiDB-lite"/>
    </source>
</evidence>
<evidence type="ECO:0000313" key="3">
    <source>
        <dbReference type="Proteomes" id="UP000366945"/>
    </source>
</evidence>
<dbReference type="AlphaFoldDB" id="A0A5E4RGD7"/>
<dbReference type="EMBL" id="CABPSK010000001">
    <property type="protein sequence ID" value="VVD62267.1"/>
    <property type="molecule type" value="Genomic_DNA"/>
</dbReference>
<reference evidence="2 3" key="1">
    <citation type="submission" date="2019-08" db="EMBL/GenBank/DDBJ databases">
        <authorList>
            <person name="Peeters C."/>
        </authorList>
    </citation>
    <scope>NUCLEOTIDE SEQUENCE [LARGE SCALE GENOMIC DNA]</scope>
    <source>
        <strain evidence="2 3">LMG 31114</strain>
    </source>
</reference>
<proteinExistence type="predicted"/>
<sequence length="232" mass="26744">MASARVHDPKRLERDQQVVYRHALTEHHAADAARCQSSPRSRYVTQKNLTLLPDRHGDRHRDRTTKGRQGARADSIDTMLSMHVCIEGVLLPLHHLPDAFPAGTLATNTRILEKTLQSFPSIELSLHTRRLNEKSLRELLQKLPDSMAARFTPQSVEHLNDLWSMPDELSVVKTAPESLLICIEHSWTPIPNWAIPWTFMVHPYFGLSEARTHLALTSYVKHIFERSRWTWK</sequence>
<feature type="compositionally biased region" description="Basic and acidic residues" evidence="1">
    <location>
        <begin position="53"/>
        <end position="65"/>
    </location>
</feature>
<accession>A0A5E4RGD7</accession>
<organism evidence="2 3">
    <name type="scientific">Pandoraea pneumonica</name>
    <dbReference type="NCBI Taxonomy" id="2508299"/>
    <lineage>
        <taxon>Bacteria</taxon>
        <taxon>Pseudomonadati</taxon>
        <taxon>Pseudomonadota</taxon>
        <taxon>Betaproteobacteria</taxon>
        <taxon>Burkholderiales</taxon>
        <taxon>Burkholderiaceae</taxon>
        <taxon>Pandoraea</taxon>
    </lineage>
</organism>
<feature type="region of interest" description="Disordered" evidence="1">
    <location>
        <begin position="47"/>
        <end position="72"/>
    </location>
</feature>
<name>A0A5E4RGD7_9BURK</name>
<dbReference type="Proteomes" id="UP000366945">
    <property type="component" value="Unassembled WGS sequence"/>
</dbReference>